<dbReference type="InterPro" id="IPR001650">
    <property type="entry name" value="Helicase_C-like"/>
</dbReference>
<evidence type="ECO:0000256" key="12">
    <source>
        <dbReference type="ARBA" id="ARBA00023204"/>
    </source>
</evidence>
<dbReference type="SMART" id="SM00910">
    <property type="entry name" value="HIRAN"/>
    <property type="match status" value="1"/>
</dbReference>
<dbReference type="PANTHER" id="PTHR45626">
    <property type="entry name" value="TRANSCRIPTION TERMINATION FACTOR 2-RELATED"/>
    <property type="match status" value="1"/>
</dbReference>
<dbReference type="InterPro" id="IPR000330">
    <property type="entry name" value="SNF2_N"/>
</dbReference>
<dbReference type="PROSITE" id="PS50089">
    <property type="entry name" value="ZF_RING_2"/>
    <property type="match status" value="1"/>
</dbReference>
<dbReference type="InterPro" id="IPR027417">
    <property type="entry name" value="P-loop_NTPase"/>
</dbReference>
<dbReference type="InterPro" id="IPR013083">
    <property type="entry name" value="Znf_RING/FYVE/PHD"/>
</dbReference>
<gene>
    <name evidence="19" type="primary">RAD5</name>
    <name evidence="19" type="ORF">ZYGM_003878</name>
</gene>
<dbReference type="InterPro" id="IPR050628">
    <property type="entry name" value="SNF2_RAD54_helicase_TF"/>
</dbReference>
<feature type="domain" description="Helicase C-terminal" evidence="18">
    <location>
        <begin position="1048"/>
        <end position="1215"/>
    </location>
</feature>
<evidence type="ECO:0000259" key="17">
    <source>
        <dbReference type="PROSITE" id="PS51192"/>
    </source>
</evidence>
<name>A0A4C2E2U8_9SACH</name>
<keyword evidence="8" id="KW-0378">Hydrolase</keyword>
<keyword evidence="5" id="KW-0547">Nucleotide-binding</keyword>
<dbReference type="Gene3D" id="3.40.50.10810">
    <property type="entry name" value="Tandem AAA-ATPase domain"/>
    <property type="match status" value="1"/>
</dbReference>
<dbReference type="SUPFAM" id="SSF52540">
    <property type="entry name" value="P-loop containing nucleoside triphosphate hydrolases"/>
    <property type="match status" value="2"/>
</dbReference>
<keyword evidence="13" id="KW-0539">Nucleus</keyword>
<dbReference type="OrthoDB" id="2801544at2759"/>
<dbReference type="GO" id="GO:0016818">
    <property type="term" value="F:hydrolase activity, acting on acid anhydrides, in phosphorus-containing anhydrides"/>
    <property type="evidence" value="ECO:0007669"/>
    <property type="project" value="InterPro"/>
</dbReference>
<dbReference type="InterPro" id="IPR014905">
    <property type="entry name" value="HIRAN"/>
</dbReference>
<evidence type="ECO:0000256" key="6">
    <source>
        <dbReference type="ARBA" id="ARBA00022763"/>
    </source>
</evidence>
<evidence type="ECO:0000256" key="1">
    <source>
        <dbReference type="ARBA" id="ARBA00004123"/>
    </source>
</evidence>
<evidence type="ECO:0000256" key="15">
    <source>
        <dbReference type="SAM" id="MobiDB-lite"/>
    </source>
</evidence>
<evidence type="ECO:0000256" key="14">
    <source>
        <dbReference type="PROSITE-ProRule" id="PRU00175"/>
    </source>
</evidence>
<evidence type="ECO:0000313" key="19">
    <source>
        <dbReference type="EMBL" id="GCE98241.1"/>
    </source>
</evidence>
<dbReference type="GO" id="GO:0005524">
    <property type="term" value="F:ATP binding"/>
    <property type="evidence" value="ECO:0007669"/>
    <property type="project" value="UniProtKB-KW"/>
</dbReference>
<protein>
    <recommendedName>
        <fullName evidence="3">DNA repair protein RAD5</fullName>
    </recommendedName>
</protein>
<dbReference type="SMART" id="SM00490">
    <property type="entry name" value="HELICc"/>
    <property type="match status" value="1"/>
</dbReference>
<dbReference type="CDD" id="cd18008">
    <property type="entry name" value="DEXDc_SHPRH-like"/>
    <property type="match status" value="1"/>
</dbReference>
<dbReference type="InterPro" id="IPR038718">
    <property type="entry name" value="SNF2-like_sf"/>
</dbReference>
<evidence type="ECO:0000256" key="10">
    <source>
        <dbReference type="ARBA" id="ARBA00022833"/>
    </source>
</evidence>
<keyword evidence="11" id="KW-0067">ATP-binding</keyword>
<feature type="compositionally biased region" description="Low complexity" evidence="15">
    <location>
        <begin position="180"/>
        <end position="204"/>
    </location>
</feature>
<dbReference type="PROSITE" id="PS51194">
    <property type="entry name" value="HELICASE_CTER"/>
    <property type="match status" value="1"/>
</dbReference>
<evidence type="ECO:0000256" key="2">
    <source>
        <dbReference type="ARBA" id="ARBA00007025"/>
    </source>
</evidence>
<keyword evidence="9 19" id="KW-0347">Helicase</keyword>
<dbReference type="InterPro" id="IPR001841">
    <property type="entry name" value="Znf_RING"/>
</dbReference>
<dbReference type="GO" id="GO:0008270">
    <property type="term" value="F:zinc ion binding"/>
    <property type="evidence" value="ECO:0007669"/>
    <property type="project" value="UniProtKB-KW"/>
</dbReference>
<dbReference type="Gene3D" id="3.30.40.10">
    <property type="entry name" value="Zinc/RING finger domain, C3HC4 (zinc finger)"/>
    <property type="match status" value="1"/>
</dbReference>
<evidence type="ECO:0000256" key="8">
    <source>
        <dbReference type="ARBA" id="ARBA00022801"/>
    </source>
</evidence>
<dbReference type="AlphaFoldDB" id="A0A4C2E2U8"/>
<dbReference type="Pfam" id="PF08797">
    <property type="entry name" value="HIRAN"/>
    <property type="match status" value="1"/>
</dbReference>
<evidence type="ECO:0000256" key="13">
    <source>
        <dbReference type="ARBA" id="ARBA00023242"/>
    </source>
</evidence>
<dbReference type="Pfam" id="PF00271">
    <property type="entry name" value="Helicase_C"/>
    <property type="match status" value="1"/>
</dbReference>
<keyword evidence="4" id="KW-0479">Metal-binding</keyword>
<dbReference type="SMART" id="SM00184">
    <property type="entry name" value="RING"/>
    <property type="match status" value="1"/>
</dbReference>
<evidence type="ECO:0000313" key="20">
    <source>
        <dbReference type="Proteomes" id="UP000301737"/>
    </source>
</evidence>
<dbReference type="InterPro" id="IPR049730">
    <property type="entry name" value="SNF2/RAD54-like_C"/>
</dbReference>
<organism evidence="19 20">
    <name type="scientific">Zygosaccharomyces mellis</name>
    <dbReference type="NCBI Taxonomy" id="42258"/>
    <lineage>
        <taxon>Eukaryota</taxon>
        <taxon>Fungi</taxon>
        <taxon>Dikarya</taxon>
        <taxon>Ascomycota</taxon>
        <taxon>Saccharomycotina</taxon>
        <taxon>Saccharomycetes</taxon>
        <taxon>Saccharomycetales</taxon>
        <taxon>Saccharomycetaceae</taxon>
        <taxon>Zygosaccharomyces</taxon>
    </lineage>
</organism>
<reference evidence="19 20" key="1">
    <citation type="submission" date="2019-01" db="EMBL/GenBank/DDBJ databases">
        <title>Draft Genome Sequencing of Zygosaccharomyces mellis Ca-7.</title>
        <authorList>
            <person name="Shiwa Y."/>
            <person name="Kanesaki Y."/>
            <person name="Ishige T."/>
            <person name="Mura K."/>
            <person name="Hori T."/>
            <person name="Tamura T."/>
        </authorList>
    </citation>
    <scope>NUCLEOTIDE SEQUENCE [LARGE SCALE GENOMIC DNA]</scope>
    <source>
        <strain evidence="19 20">Ca-7</strain>
    </source>
</reference>
<feature type="domain" description="Helicase ATP-binding" evidence="17">
    <location>
        <begin position="572"/>
        <end position="782"/>
    </location>
</feature>
<dbReference type="SUPFAM" id="SSF57850">
    <property type="entry name" value="RING/U-box"/>
    <property type="match status" value="1"/>
</dbReference>
<feature type="region of interest" description="Disordered" evidence="15">
    <location>
        <begin position="171"/>
        <end position="204"/>
    </location>
</feature>
<dbReference type="EMBL" id="BIMX01000004">
    <property type="protein sequence ID" value="GCE98241.1"/>
    <property type="molecule type" value="Genomic_DNA"/>
</dbReference>
<accession>A0A4C2E2U8</accession>
<dbReference type="GO" id="GO:0005634">
    <property type="term" value="C:nucleus"/>
    <property type="evidence" value="ECO:0007669"/>
    <property type="project" value="UniProtKB-SubCell"/>
</dbReference>
<feature type="domain" description="RING-type" evidence="16">
    <location>
        <begin position="966"/>
        <end position="1013"/>
    </location>
</feature>
<keyword evidence="12" id="KW-0234">DNA repair</keyword>
<dbReference type="GO" id="GO:0004386">
    <property type="term" value="F:helicase activity"/>
    <property type="evidence" value="ECO:0007669"/>
    <property type="project" value="UniProtKB-KW"/>
</dbReference>
<evidence type="ECO:0000256" key="5">
    <source>
        <dbReference type="ARBA" id="ARBA00022741"/>
    </source>
</evidence>
<comment type="caution">
    <text evidence="19">The sequence shown here is derived from an EMBL/GenBank/DDBJ whole genome shotgun (WGS) entry which is preliminary data.</text>
</comment>
<evidence type="ECO:0000259" key="18">
    <source>
        <dbReference type="PROSITE" id="PS51194"/>
    </source>
</evidence>
<dbReference type="GO" id="GO:0006281">
    <property type="term" value="P:DNA repair"/>
    <property type="evidence" value="ECO:0007669"/>
    <property type="project" value="UniProtKB-KW"/>
</dbReference>
<evidence type="ECO:0000256" key="9">
    <source>
        <dbReference type="ARBA" id="ARBA00022806"/>
    </source>
</evidence>
<keyword evidence="20" id="KW-1185">Reference proteome</keyword>
<dbReference type="Proteomes" id="UP000301737">
    <property type="component" value="Unassembled WGS sequence"/>
</dbReference>
<dbReference type="GO" id="GO:0003676">
    <property type="term" value="F:nucleic acid binding"/>
    <property type="evidence" value="ECO:0007669"/>
    <property type="project" value="InterPro"/>
</dbReference>
<dbReference type="PANTHER" id="PTHR45626:SF22">
    <property type="entry name" value="DNA REPAIR PROTEIN RAD5"/>
    <property type="match status" value="1"/>
</dbReference>
<comment type="subcellular location">
    <subcellularLocation>
        <location evidence="1">Nucleus</location>
    </subcellularLocation>
</comment>
<dbReference type="Pfam" id="PF00176">
    <property type="entry name" value="SNF2-rel_dom"/>
    <property type="match status" value="1"/>
</dbReference>
<evidence type="ECO:0000256" key="11">
    <source>
        <dbReference type="ARBA" id="ARBA00022840"/>
    </source>
</evidence>
<dbReference type="InterPro" id="IPR014001">
    <property type="entry name" value="Helicase_ATP-bd"/>
</dbReference>
<proteinExistence type="inferred from homology"/>
<dbReference type="SMART" id="SM00487">
    <property type="entry name" value="DEXDc"/>
    <property type="match status" value="1"/>
</dbReference>
<evidence type="ECO:0000256" key="3">
    <source>
        <dbReference type="ARBA" id="ARBA00013412"/>
    </source>
</evidence>
<evidence type="ECO:0000256" key="4">
    <source>
        <dbReference type="ARBA" id="ARBA00022723"/>
    </source>
</evidence>
<keyword evidence="6" id="KW-0227">DNA damage</keyword>
<dbReference type="CDD" id="cd18793">
    <property type="entry name" value="SF2_C_SNF"/>
    <property type="match status" value="1"/>
</dbReference>
<dbReference type="PROSITE" id="PS51192">
    <property type="entry name" value="HELICASE_ATP_BIND_1"/>
    <property type="match status" value="1"/>
</dbReference>
<evidence type="ECO:0000259" key="16">
    <source>
        <dbReference type="PROSITE" id="PS50089"/>
    </source>
</evidence>
<dbReference type="Gene3D" id="3.40.50.300">
    <property type="entry name" value="P-loop containing nucleotide triphosphate hydrolases"/>
    <property type="match status" value="1"/>
</dbReference>
<evidence type="ECO:0000256" key="7">
    <source>
        <dbReference type="ARBA" id="ARBA00022771"/>
    </source>
</evidence>
<dbReference type="Gene3D" id="1.20.120.850">
    <property type="entry name" value="SWI2/SNF2 ATPases, N-terminal domain"/>
    <property type="match status" value="1"/>
</dbReference>
<sequence length="1219" mass="139304">MNCYPEFTCRLSTSRDEINFRWSRTKCELAKKFPGSPEVPAMADERERYFKDELDSSQEREKHEFKLNGGSFLFGPDREEPVGAATPMDVSESGLYTSAGSDIQSQKDLAEECLQEEFEQVHGEVRVPDYMSQIRQIIPGMDLEVARRLVEKYQDGRDVVSKAISEYFEEGPVAENKKPGNSNSPMSGSSGNDSGDGNNRSFGGLFVARGKRHKEITPRPAKRLKSGIEWRKFIGSLQVNAMATRPTLRPLKYGSELEIIKSSGGVPTSKLYNANGRKRVSMASFVKIFDTQQNREIGRLPEDVAQIVYPLIDTDDVIFEATMVFCENKRLSIGDGFVLQLDCFLTSSIFDEDKDGEHISSQSVRWGSNNSMVETEEELQSRSKKVGLLSLFDKLRLRIVDDNTDDMGGSTTNDDDDDVEVIDLDNENNQDEKLDSIVSGEDDEVRRLSSQEEGVMNLNQLKVFYKATQSSDSLKTLPETEPPSNTINLSLRKYQKQGLTWMLRREHEFEKAADSQGFQNIDGNMMNPLWKCFKWPKDMSWTAQRIQDHAETDLGKFFYANLHTGEFCLEKPVLKTLMKGGILSDEMGLGKTISALSLIFTSPHDSSSVDKHLFTSGNEDEGLSLPSSQSSKKPYAPKTTLVIVPTSLLSQWHSEFTKFNNSPDLYCEIYYGGNVSSLKTLLTRTKNPPTVVLTTYGIVQNEWTRILKMNRRDADMDSTTGLFSIKFYRMILDEGHVIRNRTTSTSKAVMDISSNCRWVMTGTPIINRLDDLYSIVKFLKLEPWAQISYWKMFVSDPFERKDYRQAFDIVNAILEPVFLRRTKQMQDIDGRPLVELPPKQVVVEKLTFNETQNTIYRHYLEEAETSVKKGLARGDLFKKYSTILVHILRLRQICCDVRLLGTQDENDEDLSKSNQLFKESLDVDRIYRKVGFDEKSDRLDLECLDAIKSKIQEKYPTPDSLKMLECSICTADPIELHKVLFTECCHSFCEDCFKEYFEFQRQKELDLKCPNCRELINKNYFFTLVLKGGEAPQVVPVREVAKPAKIEALLKHCTMLQETSPGQQIVVFSQFSSFLDILETELTNAFLGNGVKIYKFDGRLNLKERATVLEGFSTKDFDNQKVLLMSLKTGGVGLNLTCASHAFMMDPWWSPSMEDQAIDRIHRIGQMNQVKVTRFIVENSIEEKMLKIQERKRTIGEAMDADEEERRKRRIDEIQMLFE</sequence>
<dbReference type="GO" id="GO:0008094">
    <property type="term" value="F:ATP-dependent activity, acting on DNA"/>
    <property type="evidence" value="ECO:0007669"/>
    <property type="project" value="TreeGrafter"/>
</dbReference>
<keyword evidence="7 14" id="KW-0863">Zinc-finger</keyword>
<keyword evidence="10" id="KW-0862">Zinc</keyword>
<comment type="similarity">
    <text evidence="2">Belongs to the SNF2/RAD54 helicase family.</text>
</comment>